<sequence>MGFEVTKGHFEGSKQCPQQKDARATLKQWSIDGTRHCHHHRWPLRGDAFPVPMRKALSPPPPPPQQMSEDLRSLGAPFQDKYISKEKKIHIFVCFPSRPKALKILLNTQSHRKESVQIYYEKVQPVLKLAGIKTDVTNGHILSIIHMLHDFVVCVGGDGSASEAVHALLLRAQNTAGVEMDFLLTPVRAQLPLGLTPAEKYQWMSLVSRETLLSVVEALAKLQPEDCKISFLPAGCSQDEQERKAKQSPESERGGQQQTIKGQFLNISIMTIPVCHLKRYSSIKNQAQSKKLTQRMIGMNTTSRRRVRNHATVPENAFPWNADGDLMEAASRCTLGKTIYPTTLCIDPRMIRLYGRSLEEMNNSKVA</sequence>
<feature type="compositionally biased region" description="Basic and acidic residues" evidence="1">
    <location>
        <begin position="240"/>
        <end position="253"/>
    </location>
</feature>
<dbReference type="InterPro" id="IPR045363">
    <property type="entry name" value="CERK_C"/>
</dbReference>
<feature type="domain" description="DAGKc" evidence="2">
    <location>
        <begin position="97"/>
        <end position="198"/>
    </location>
</feature>
<dbReference type="InterPro" id="IPR001206">
    <property type="entry name" value="Diacylglycerol_kinase_cat_dom"/>
</dbReference>
<feature type="region of interest" description="Disordered" evidence="1">
    <location>
        <begin position="1"/>
        <end position="21"/>
    </location>
</feature>
<feature type="compositionally biased region" description="Basic and acidic residues" evidence="1">
    <location>
        <begin position="1"/>
        <end position="12"/>
    </location>
</feature>
<proteinExistence type="predicted"/>
<dbReference type="Pfam" id="PF19280">
    <property type="entry name" value="CERK_C"/>
    <property type="match status" value="1"/>
</dbReference>
<dbReference type="Gene3D" id="3.40.50.10330">
    <property type="entry name" value="Probable inorganic polyphosphate/atp-NAD kinase, domain 1"/>
    <property type="match status" value="1"/>
</dbReference>
<protein>
    <submittedName>
        <fullName evidence="3">Cerkl protein</fullName>
    </submittedName>
</protein>
<evidence type="ECO:0000259" key="2">
    <source>
        <dbReference type="PROSITE" id="PS50146"/>
    </source>
</evidence>
<dbReference type="AlphaFoldDB" id="A0AAU9Z9P9"/>
<evidence type="ECO:0000313" key="4">
    <source>
        <dbReference type="Proteomes" id="UP001152836"/>
    </source>
</evidence>
<dbReference type="PROSITE" id="PS50146">
    <property type="entry name" value="DAGK"/>
    <property type="match status" value="1"/>
</dbReference>
<organism evidence="3 4">
    <name type="scientific">Phodopus roborovskii</name>
    <name type="common">Roborovski's desert hamster</name>
    <name type="synonym">Cricetulus roborovskii</name>
    <dbReference type="NCBI Taxonomy" id="109678"/>
    <lineage>
        <taxon>Eukaryota</taxon>
        <taxon>Metazoa</taxon>
        <taxon>Chordata</taxon>
        <taxon>Craniata</taxon>
        <taxon>Vertebrata</taxon>
        <taxon>Euteleostomi</taxon>
        <taxon>Mammalia</taxon>
        <taxon>Eutheria</taxon>
        <taxon>Euarchontoglires</taxon>
        <taxon>Glires</taxon>
        <taxon>Rodentia</taxon>
        <taxon>Myomorpha</taxon>
        <taxon>Muroidea</taxon>
        <taxon>Cricetidae</taxon>
        <taxon>Cricetinae</taxon>
        <taxon>Phodopus</taxon>
    </lineage>
</organism>
<dbReference type="PANTHER" id="PTHR12358:SF26">
    <property type="entry name" value="CERAMIDE KINASE-LIKE PROTEIN"/>
    <property type="match status" value="1"/>
</dbReference>
<reference evidence="3" key="1">
    <citation type="submission" date="2022-06" db="EMBL/GenBank/DDBJ databases">
        <authorList>
            <person name="Andreotti S."/>
            <person name="Wyler E."/>
        </authorList>
    </citation>
    <scope>NUCLEOTIDE SEQUENCE</scope>
</reference>
<evidence type="ECO:0000256" key="1">
    <source>
        <dbReference type="SAM" id="MobiDB-lite"/>
    </source>
</evidence>
<dbReference type="EMBL" id="CALSGD010001402">
    <property type="protein sequence ID" value="CAH6788463.1"/>
    <property type="molecule type" value="Genomic_DNA"/>
</dbReference>
<keyword evidence="4" id="KW-1185">Reference proteome</keyword>
<dbReference type="PANTHER" id="PTHR12358">
    <property type="entry name" value="SPHINGOSINE KINASE"/>
    <property type="match status" value="1"/>
</dbReference>
<dbReference type="InterPro" id="IPR050187">
    <property type="entry name" value="Lipid_Phosphate_FormReg"/>
</dbReference>
<dbReference type="GO" id="GO:0016020">
    <property type="term" value="C:membrane"/>
    <property type="evidence" value="ECO:0007669"/>
    <property type="project" value="GOC"/>
</dbReference>
<dbReference type="InterPro" id="IPR016064">
    <property type="entry name" value="NAD/diacylglycerol_kinase_sf"/>
</dbReference>
<accession>A0AAU9Z9P9</accession>
<gene>
    <name evidence="3" type="primary">Cerkl</name>
    <name evidence="3" type="ORF">PHOROB_LOCUS6171</name>
</gene>
<dbReference type="GO" id="GO:0006665">
    <property type="term" value="P:sphingolipid metabolic process"/>
    <property type="evidence" value="ECO:0007669"/>
    <property type="project" value="TreeGrafter"/>
</dbReference>
<evidence type="ECO:0000313" key="3">
    <source>
        <dbReference type="EMBL" id="CAH6788463.1"/>
    </source>
</evidence>
<feature type="region of interest" description="Disordered" evidence="1">
    <location>
        <begin position="238"/>
        <end position="258"/>
    </location>
</feature>
<dbReference type="SUPFAM" id="SSF111331">
    <property type="entry name" value="NAD kinase/diacylglycerol kinase-like"/>
    <property type="match status" value="1"/>
</dbReference>
<dbReference type="Pfam" id="PF00781">
    <property type="entry name" value="DAGK_cat"/>
    <property type="match status" value="1"/>
</dbReference>
<dbReference type="InterPro" id="IPR017438">
    <property type="entry name" value="ATP-NAD_kinase_N"/>
</dbReference>
<dbReference type="GO" id="GO:0001727">
    <property type="term" value="F:lipid kinase activity"/>
    <property type="evidence" value="ECO:0007669"/>
    <property type="project" value="TreeGrafter"/>
</dbReference>
<name>A0AAU9Z9P9_PHORO</name>
<dbReference type="Proteomes" id="UP001152836">
    <property type="component" value="Unassembled WGS sequence"/>
</dbReference>
<comment type="caution">
    <text evidence="3">The sequence shown here is derived from an EMBL/GenBank/DDBJ whole genome shotgun (WGS) entry which is preliminary data.</text>
</comment>